<dbReference type="SUPFAM" id="SSF101898">
    <property type="entry name" value="NHL repeat"/>
    <property type="match status" value="1"/>
</dbReference>
<dbReference type="Gene3D" id="2.120.10.30">
    <property type="entry name" value="TolB, C-terminal domain"/>
    <property type="match status" value="1"/>
</dbReference>
<name>A0ABS2KTA7_9NOCA</name>
<dbReference type="InterPro" id="IPR011042">
    <property type="entry name" value="6-blade_b-propeller_TolB-like"/>
</dbReference>
<dbReference type="Proteomes" id="UP000703038">
    <property type="component" value="Unassembled WGS sequence"/>
</dbReference>
<comment type="caution">
    <text evidence="4">The sequence shown here is derived from an EMBL/GenBank/DDBJ whole genome shotgun (WGS) entry which is preliminary data.</text>
</comment>
<sequence>MTVGGTRRAARRSFVLGAAVMAIVTASAGCARFDDSASTEFSPEPTFGAADIEPVEPGAPGSSTPPAPSPAAGPCVDPDPNVVATCLDTLSGLVVLPGGASALVGERRTGTIFQVAPGQAPRPVVTVPVDGDGDGGLLDITLSPTYDEDRLLYAYITTATDNRVVRIAAGDVPKTVLAGIPRGTSSSGALDFSSPDELRVITGDGGDPAAAANPASLAGKVLAVTDPRVDSTSAPRVVMSGIGRAGDVCIDATGSTWVTDATATEDRLSRITPEGAVVSPVWTWPDKPGVGGCAAAPGSVAVSMTGARALALVPVDPDTNAVTTPPTLTAQDRYGRLRGASLGAQGQVWVTTVNKDGGQPVPTDDRVVIVPVPAGGGGSD</sequence>
<evidence type="ECO:0000259" key="3">
    <source>
        <dbReference type="Pfam" id="PF07995"/>
    </source>
</evidence>
<organism evidence="4 5">
    <name type="scientific">Rhodococcoides corynebacterioides</name>
    <dbReference type="NCBI Taxonomy" id="53972"/>
    <lineage>
        <taxon>Bacteria</taxon>
        <taxon>Bacillati</taxon>
        <taxon>Actinomycetota</taxon>
        <taxon>Actinomycetes</taxon>
        <taxon>Mycobacteriales</taxon>
        <taxon>Nocardiaceae</taxon>
        <taxon>Rhodococcoides</taxon>
    </lineage>
</organism>
<dbReference type="EMBL" id="JAFBBK010000001">
    <property type="protein sequence ID" value="MBM7415041.1"/>
    <property type="molecule type" value="Genomic_DNA"/>
</dbReference>
<dbReference type="RefSeq" id="WP_204867975.1">
    <property type="nucleotide sequence ID" value="NZ_JAFBBK010000001.1"/>
</dbReference>
<evidence type="ECO:0000313" key="5">
    <source>
        <dbReference type="Proteomes" id="UP000703038"/>
    </source>
</evidence>
<feature type="domain" description="Glucose/Sorbosone dehydrogenase" evidence="3">
    <location>
        <begin position="92"/>
        <end position="226"/>
    </location>
</feature>
<feature type="chain" id="PRO_5046385091" evidence="2">
    <location>
        <begin position="29"/>
        <end position="380"/>
    </location>
</feature>
<evidence type="ECO:0000313" key="4">
    <source>
        <dbReference type="EMBL" id="MBM7415041.1"/>
    </source>
</evidence>
<dbReference type="Pfam" id="PF07995">
    <property type="entry name" value="GSDH"/>
    <property type="match status" value="1"/>
</dbReference>
<evidence type="ECO:0000256" key="1">
    <source>
        <dbReference type="SAM" id="MobiDB-lite"/>
    </source>
</evidence>
<dbReference type="PROSITE" id="PS51257">
    <property type="entry name" value="PROKAR_LIPOPROTEIN"/>
    <property type="match status" value="1"/>
</dbReference>
<protein>
    <submittedName>
        <fullName evidence="4">Glucose/arabinose dehydrogenase</fullName>
    </submittedName>
</protein>
<feature type="signal peptide" evidence="2">
    <location>
        <begin position="1"/>
        <end position="28"/>
    </location>
</feature>
<keyword evidence="2" id="KW-0732">Signal</keyword>
<proteinExistence type="predicted"/>
<keyword evidence="5" id="KW-1185">Reference proteome</keyword>
<accession>A0ABS2KTA7</accession>
<feature type="region of interest" description="Disordered" evidence="1">
    <location>
        <begin position="35"/>
        <end position="76"/>
    </location>
</feature>
<gene>
    <name evidence="4" type="ORF">JOE42_001774</name>
</gene>
<reference evidence="4 5" key="1">
    <citation type="submission" date="2021-01" db="EMBL/GenBank/DDBJ databases">
        <title>Genomics of switchgrass bacterial isolates.</title>
        <authorList>
            <person name="Shade A."/>
        </authorList>
    </citation>
    <scope>NUCLEOTIDE SEQUENCE [LARGE SCALE GENOMIC DNA]</scope>
    <source>
        <strain evidence="4 5">PvP111</strain>
    </source>
</reference>
<evidence type="ECO:0000256" key="2">
    <source>
        <dbReference type="SAM" id="SignalP"/>
    </source>
</evidence>
<dbReference type="InterPro" id="IPR012938">
    <property type="entry name" value="Glc/Sorbosone_DH"/>
</dbReference>